<gene>
    <name evidence="2" type="ORF">CB5_LOCUS10377</name>
</gene>
<organism evidence="2">
    <name type="scientific">Ananas comosus var. bracteatus</name>
    <name type="common">red pineapple</name>
    <dbReference type="NCBI Taxonomy" id="296719"/>
    <lineage>
        <taxon>Eukaryota</taxon>
        <taxon>Viridiplantae</taxon>
        <taxon>Streptophyta</taxon>
        <taxon>Embryophyta</taxon>
        <taxon>Tracheophyta</taxon>
        <taxon>Spermatophyta</taxon>
        <taxon>Magnoliopsida</taxon>
        <taxon>Liliopsida</taxon>
        <taxon>Poales</taxon>
        <taxon>Bromeliaceae</taxon>
        <taxon>Bromelioideae</taxon>
        <taxon>Ananas</taxon>
    </lineage>
</organism>
<dbReference type="SUPFAM" id="SSF143113">
    <property type="entry name" value="NAP-like"/>
    <property type="match status" value="1"/>
</dbReference>
<name>A0A6V7P925_ANACO</name>
<dbReference type="PANTHER" id="PTHR46285">
    <property type="entry name" value="PROTEINASE INHIBITOR I4, SERPIN (DUF716)-RELATED"/>
    <property type="match status" value="1"/>
</dbReference>
<dbReference type="PANTHER" id="PTHR46285:SF13">
    <property type="entry name" value="OS02G0167775 PROTEIN"/>
    <property type="match status" value="1"/>
</dbReference>
<feature type="signal peptide" evidence="1">
    <location>
        <begin position="1"/>
        <end position="19"/>
    </location>
</feature>
<keyword evidence="1" id="KW-0732">Signal</keyword>
<dbReference type="Gene3D" id="3.30.1120.90">
    <property type="entry name" value="Nucleosome assembly protein"/>
    <property type="match status" value="1"/>
</dbReference>
<evidence type="ECO:0000313" key="2">
    <source>
        <dbReference type="EMBL" id="CAD1827166.1"/>
    </source>
</evidence>
<sequence>MFFMLCALFADFRVTPALSTVAEIAPKGEHGIRHAETCQRGFYAALFVVATVGSKYGLRIASGLIVQGPKPLRESESDFRMLMQYITCDLLCDHFLNHLLLRKLLTDDDQKTFKYLILFDVDDYKDVKSGQPLVTFSCSKFSPNQYFEDVCPRTTCTFHNNGMITITGAIIKWKCGMPTSVAAKASQAKPSHGNILRPHYPGLAFTIIGIWHTLNTIKTYKLKGPSNFTSSTWFPFTSTTPVTIPKHSELYLLLSFSAAAAPSKSSTTLF</sequence>
<dbReference type="AlphaFoldDB" id="A0A6V7P925"/>
<evidence type="ECO:0000256" key="1">
    <source>
        <dbReference type="SAM" id="SignalP"/>
    </source>
</evidence>
<reference evidence="2" key="1">
    <citation type="submission" date="2020-07" db="EMBL/GenBank/DDBJ databases">
        <authorList>
            <person name="Lin J."/>
        </authorList>
    </citation>
    <scope>NUCLEOTIDE SEQUENCE</scope>
</reference>
<protein>
    <submittedName>
        <fullName evidence="2">Uncharacterized protein</fullName>
    </submittedName>
</protein>
<dbReference type="EMBL" id="LR862146">
    <property type="protein sequence ID" value="CAD1827166.1"/>
    <property type="molecule type" value="Genomic_DNA"/>
</dbReference>
<feature type="chain" id="PRO_5027975752" evidence="1">
    <location>
        <begin position="20"/>
        <end position="270"/>
    </location>
</feature>
<proteinExistence type="predicted"/>
<accession>A0A6V7P925</accession>
<dbReference type="InterPro" id="IPR037231">
    <property type="entry name" value="NAP-like_sf"/>
</dbReference>